<evidence type="ECO:0000313" key="2">
    <source>
        <dbReference type="EMBL" id="RNA42244.1"/>
    </source>
</evidence>
<gene>
    <name evidence="2" type="ORF">BpHYR1_004705</name>
</gene>
<organism evidence="2 3">
    <name type="scientific">Brachionus plicatilis</name>
    <name type="common">Marine rotifer</name>
    <name type="synonym">Brachionus muelleri</name>
    <dbReference type="NCBI Taxonomy" id="10195"/>
    <lineage>
        <taxon>Eukaryota</taxon>
        <taxon>Metazoa</taxon>
        <taxon>Spiralia</taxon>
        <taxon>Gnathifera</taxon>
        <taxon>Rotifera</taxon>
        <taxon>Eurotatoria</taxon>
        <taxon>Monogononta</taxon>
        <taxon>Pseudotrocha</taxon>
        <taxon>Ploima</taxon>
        <taxon>Brachionidae</taxon>
        <taxon>Brachionus</taxon>
    </lineage>
</organism>
<keyword evidence="1" id="KW-1133">Transmembrane helix</keyword>
<comment type="caution">
    <text evidence="2">The sequence shown here is derived from an EMBL/GenBank/DDBJ whole genome shotgun (WGS) entry which is preliminary data.</text>
</comment>
<reference evidence="2 3" key="1">
    <citation type="journal article" date="2018" name="Sci. Rep.">
        <title>Genomic signatures of local adaptation to the degree of environmental predictability in rotifers.</title>
        <authorList>
            <person name="Franch-Gras L."/>
            <person name="Hahn C."/>
            <person name="Garcia-Roger E.M."/>
            <person name="Carmona M.J."/>
            <person name="Serra M."/>
            <person name="Gomez A."/>
        </authorList>
    </citation>
    <scope>NUCLEOTIDE SEQUENCE [LARGE SCALE GENOMIC DNA]</scope>
    <source>
        <strain evidence="2">HYR1</strain>
    </source>
</reference>
<keyword evidence="1" id="KW-0472">Membrane</keyword>
<dbReference type="AlphaFoldDB" id="A0A3M7T2J3"/>
<proteinExistence type="predicted"/>
<keyword evidence="1" id="KW-0812">Transmembrane</keyword>
<name>A0A3M7T2J3_BRAPC</name>
<dbReference type="EMBL" id="REGN01000394">
    <property type="protein sequence ID" value="RNA42244.1"/>
    <property type="molecule type" value="Genomic_DNA"/>
</dbReference>
<protein>
    <submittedName>
        <fullName evidence="2">Uncharacterized protein</fullName>
    </submittedName>
</protein>
<evidence type="ECO:0000256" key="1">
    <source>
        <dbReference type="SAM" id="Phobius"/>
    </source>
</evidence>
<feature type="transmembrane region" description="Helical" evidence="1">
    <location>
        <begin position="12"/>
        <end position="32"/>
    </location>
</feature>
<evidence type="ECO:0000313" key="3">
    <source>
        <dbReference type="Proteomes" id="UP000276133"/>
    </source>
</evidence>
<sequence length="68" mass="7868">MIGNGFWSNRFFRVNSFTGIFVLICPSLNSPWRYFSYKDIKISFFVFPLVKCSKASSLNKTGFVKTNL</sequence>
<accession>A0A3M7T2J3</accession>
<dbReference type="Proteomes" id="UP000276133">
    <property type="component" value="Unassembled WGS sequence"/>
</dbReference>
<keyword evidence="3" id="KW-1185">Reference proteome</keyword>